<dbReference type="InterPro" id="IPR003141">
    <property type="entry name" value="Pol/His_phosphatase_N"/>
</dbReference>
<dbReference type="Gene3D" id="3.20.20.140">
    <property type="entry name" value="Metal-dependent hydrolases"/>
    <property type="match status" value="1"/>
</dbReference>
<dbReference type="Pfam" id="PF02811">
    <property type="entry name" value="PHP"/>
    <property type="match status" value="1"/>
</dbReference>
<evidence type="ECO:0000256" key="1">
    <source>
        <dbReference type="ARBA" id="ARBA00012417"/>
    </source>
</evidence>
<dbReference type="InterPro" id="IPR016195">
    <property type="entry name" value="Pol/histidinol_Pase-like"/>
</dbReference>
<dbReference type="Pfam" id="PF07733">
    <property type="entry name" value="DNA_pol3_alpha"/>
    <property type="match status" value="1"/>
</dbReference>
<dbReference type="RefSeq" id="WP_090151079.1">
    <property type="nucleotide sequence ID" value="NZ_FNAN01000008.1"/>
</dbReference>
<evidence type="ECO:0000256" key="5">
    <source>
        <dbReference type="ARBA" id="ARBA00022705"/>
    </source>
</evidence>
<feature type="domain" description="Polymerase/histidinol phosphatase N-terminal" evidence="8">
    <location>
        <begin position="1"/>
        <end position="68"/>
    </location>
</feature>
<dbReference type="STRING" id="659014.SAMN04487996_108137"/>
<accession>A0A1G7HG00</accession>
<dbReference type="Gene3D" id="1.10.150.870">
    <property type="match status" value="1"/>
</dbReference>
<keyword evidence="4" id="KW-0548">Nucleotidyltransferase</keyword>
<evidence type="ECO:0000256" key="6">
    <source>
        <dbReference type="ARBA" id="ARBA00022932"/>
    </source>
</evidence>
<dbReference type="GO" id="GO:0003887">
    <property type="term" value="F:DNA-directed DNA polymerase activity"/>
    <property type="evidence" value="ECO:0007669"/>
    <property type="project" value="UniProtKB-KW"/>
</dbReference>
<dbReference type="Proteomes" id="UP000198748">
    <property type="component" value="Unassembled WGS sequence"/>
</dbReference>
<organism evidence="9 10">
    <name type="scientific">Dyadobacter soli</name>
    <dbReference type="NCBI Taxonomy" id="659014"/>
    <lineage>
        <taxon>Bacteria</taxon>
        <taxon>Pseudomonadati</taxon>
        <taxon>Bacteroidota</taxon>
        <taxon>Cytophagia</taxon>
        <taxon>Cytophagales</taxon>
        <taxon>Spirosomataceae</taxon>
        <taxon>Dyadobacter</taxon>
    </lineage>
</organism>
<evidence type="ECO:0000256" key="7">
    <source>
        <dbReference type="ARBA" id="ARBA00049244"/>
    </source>
</evidence>
<dbReference type="Pfam" id="PF14579">
    <property type="entry name" value="HHH_6"/>
    <property type="match status" value="1"/>
</dbReference>
<keyword evidence="6" id="KW-0239">DNA-directed DNA polymerase</keyword>
<sequence>MLLNCHSYFSLRFGTIPEDELLALCRENGYDCVALTDINNTSGCLNFIRMAPRFDIKPIIGIDFRNGVTQQFVALAKNNSGFQALNTYLSAQKLADAPFPDRAPEMENVAFIYPFEKINKERREQFRPNEYIGISMQELDKLHYSPLHRFMDRLVIQQPVTFRNKKDFNAHRLLRAIDGNTLLSKLAVSETGKENEQIVQAKVLEYHFKQKDFRAILENTRKLMDECNIRFSFGNEREHQNLKVFSKSEEEDFKRLRSMSYEALGYRYGDNITDEIFDRIAKELDMIRQQNFVPFFLVNQDIVNYARRKGYYYVGRGSGANSIIAYLLNITNVDPIELDLYFERFINLHRKNPPDFDIDFSWRDREDVTRYIFDTYGKNGQAALLATYSTFQHSSAVRELGKVFGLPAYEIDALSNGKYDPKKLDQLSGLVVRYADYFQGNNQPNHLSIHAGGILISERPMHYFTATDVPPKGFPTTQFDMVIAEDVGLNKYDILGQRGLAKIKETLEIIRYNRPEAADFDINDVRKFKTDPKINDLIRQAQCIGCFYVESPAMRMLLKKLEVDNYLGLVAASSIIRPGVAKSGMMREYILRHRHPEKRNEAHPRLLELMEETYGIMVYQEDVIKVAHYFAGLTLGEADVIRRGMSGKFRGREEFERVKKKYFKNCRSKGYDEEMTMEIWNQIASFAGFAFAKGHSASYAVESYQTLFLKAYFPLEFMVAVLNNGGGFYAPELYIHEARMLGALVHAPCVNHSEAQATIEGHEIYLGMQFLNALEAKTIEKILSARTQDGPFTSLNDFLDRVPISIEQLTILIRIDAFRFTGIGKKTLLWKAHFRLSTTPVKVPQKQLFHTEIKDFELPEFHSSILDDAYDQIELLGFPLCSPFNLLKNALPKSVMSRDLHDYVNQEVVQYGYLVALKNTRTARGESMQFGTFLDYEGQFIDTVHFPTAAAKVNGSVKGVYKIRGVVTEEFGFLTVEVAEITRMESAER</sequence>
<keyword evidence="10" id="KW-1185">Reference proteome</keyword>
<protein>
    <recommendedName>
        <fullName evidence="2">DNA polymerase III subunit alpha</fullName>
        <ecNumber evidence="1">2.7.7.7</ecNumber>
    </recommendedName>
</protein>
<dbReference type="PANTHER" id="PTHR32294">
    <property type="entry name" value="DNA POLYMERASE III SUBUNIT ALPHA"/>
    <property type="match status" value="1"/>
</dbReference>
<dbReference type="OrthoDB" id="9803237at2"/>
<dbReference type="AlphaFoldDB" id="A0A1G7HG00"/>
<dbReference type="PANTHER" id="PTHR32294:SF0">
    <property type="entry name" value="DNA POLYMERASE III SUBUNIT ALPHA"/>
    <property type="match status" value="1"/>
</dbReference>
<dbReference type="GO" id="GO:0006260">
    <property type="term" value="P:DNA replication"/>
    <property type="evidence" value="ECO:0007669"/>
    <property type="project" value="UniProtKB-KW"/>
</dbReference>
<dbReference type="GO" id="GO:0008408">
    <property type="term" value="F:3'-5' exonuclease activity"/>
    <property type="evidence" value="ECO:0007669"/>
    <property type="project" value="InterPro"/>
</dbReference>
<dbReference type="NCBIfam" id="TIGR00594">
    <property type="entry name" value="polc"/>
    <property type="match status" value="1"/>
</dbReference>
<keyword evidence="3" id="KW-0808">Transferase</keyword>
<keyword evidence="5" id="KW-0235">DNA replication</keyword>
<proteinExistence type="predicted"/>
<dbReference type="InterPro" id="IPR004013">
    <property type="entry name" value="PHP_dom"/>
</dbReference>
<evidence type="ECO:0000259" key="8">
    <source>
        <dbReference type="SMART" id="SM00481"/>
    </source>
</evidence>
<name>A0A1G7HG00_9BACT</name>
<evidence type="ECO:0000256" key="4">
    <source>
        <dbReference type="ARBA" id="ARBA00022695"/>
    </source>
</evidence>
<evidence type="ECO:0000256" key="3">
    <source>
        <dbReference type="ARBA" id="ARBA00022679"/>
    </source>
</evidence>
<dbReference type="InterPro" id="IPR040982">
    <property type="entry name" value="DNA_pol3_finger"/>
</dbReference>
<dbReference type="SUPFAM" id="SSF89550">
    <property type="entry name" value="PHP domain-like"/>
    <property type="match status" value="1"/>
</dbReference>
<evidence type="ECO:0000313" key="9">
    <source>
        <dbReference type="EMBL" id="SDE98959.1"/>
    </source>
</evidence>
<dbReference type="SMART" id="SM00481">
    <property type="entry name" value="POLIIIAc"/>
    <property type="match status" value="1"/>
</dbReference>
<dbReference type="InterPro" id="IPR004805">
    <property type="entry name" value="DnaE2/DnaE/PolC"/>
</dbReference>
<gene>
    <name evidence="9" type="ORF">SAMN04487996_108137</name>
</gene>
<dbReference type="CDD" id="cd04485">
    <property type="entry name" value="DnaE_OBF"/>
    <property type="match status" value="1"/>
</dbReference>
<evidence type="ECO:0000313" key="10">
    <source>
        <dbReference type="Proteomes" id="UP000198748"/>
    </source>
</evidence>
<dbReference type="EMBL" id="FNAN01000008">
    <property type="protein sequence ID" value="SDE98959.1"/>
    <property type="molecule type" value="Genomic_DNA"/>
</dbReference>
<reference evidence="10" key="1">
    <citation type="submission" date="2016-10" db="EMBL/GenBank/DDBJ databases">
        <authorList>
            <person name="Varghese N."/>
            <person name="Submissions S."/>
        </authorList>
    </citation>
    <scope>NUCLEOTIDE SEQUENCE [LARGE SCALE GENOMIC DNA]</scope>
    <source>
        <strain evidence="10">DSM 25329</strain>
    </source>
</reference>
<dbReference type="EC" id="2.7.7.7" evidence="1"/>
<dbReference type="Pfam" id="PF17657">
    <property type="entry name" value="DNA_pol3_finger"/>
    <property type="match status" value="1"/>
</dbReference>
<dbReference type="InterPro" id="IPR029460">
    <property type="entry name" value="DNAPol_HHH"/>
</dbReference>
<comment type="catalytic activity">
    <reaction evidence="7">
        <text>DNA(n) + a 2'-deoxyribonucleoside 5'-triphosphate = DNA(n+1) + diphosphate</text>
        <dbReference type="Rhea" id="RHEA:22508"/>
        <dbReference type="Rhea" id="RHEA-COMP:17339"/>
        <dbReference type="Rhea" id="RHEA-COMP:17340"/>
        <dbReference type="ChEBI" id="CHEBI:33019"/>
        <dbReference type="ChEBI" id="CHEBI:61560"/>
        <dbReference type="ChEBI" id="CHEBI:173112"/>
        <dbReference type="EC" id="2.7.7.7"/>
    </reaction>
</comment>
<dbReference type="InterPro" id="IPR011708">
    <property type="entry name" value="DNA_pol3_alpha_NTPase_dom"/>
</dbReference>
<evidence type="ECO:0000256" key="2">
    <source>
        <dbReference type="ARBA" id="ARBA00019114"/>
    </source>
</evidence>